<evidence type="ECO:0000256" key="1">
    <source>
        <dbReference type="ARBA" id="ARBA00004141"/>
    </source>
</evidence>
<evidence type="ECO:0008006" key="11">
    <source>
        <dbReference type="Google" id="ProtNLM"/>
    </source>
</evidence>
<gene>
    <name evidence="9" type="ORF">RIMI_LOCUS12080663</name>
</gene>
<feature type="transmembrane region" description="Helical" evidence="8">
    <location>
        <begin position="152"/>
        <end position="176"/>
    </location>
</feature>
<dbReference type="PANTHER" id="PTHR14399:SF4">
    <property type="entry name" value="P53 APOPTOSIS EFFECTOR RELATED TO PMP-22"/>
    <property type="match status" value="1"/>
</dbReference>
<keyword evidence="10" id="KW-1185">Reference proteome</keyword>
<evidence type="ECO:0000256" key="6">
    <source>
        <dbReference type="ARBA" id="ARBA00022989"/>
    </source>
</evidence>
<keyword evidence="6 8" id="KW-1133">Transmembrane helix</keyword>
<dbReference type="Proteomes" id="UP001176940">
    <property type="component" value="Unassembled WGS sequence"/>
</dbReference>
<comment type="similarity">
    <text evidence="3">Belongs to the TMEM47 family.</text>
</comment>
<comment type="subcellular location">
    <subcellularLocation>
        <location evidence="2">Cell junction</location>
    </subcellularLocation>
    <subcellularLocation>
        <location evidence="1">Membrane</location>
        <topology evidence="1">Multi-pass membrane protein</topology>
    </subcellularLocation>
</comment>
<comment type="caution">
    <text evidence="9">The sequence shown here is derived from an EMBL/GenBank/DDBJ whole genome shotgun (WGS) entry which is preliminary data.</text>
</comment>
<evidence type="ECO:0000313" key="10">
    <source>
        <dbReference type="Proteomes" id="UP001176940"/>
    </source>
</evidence>
<evidence type="ECO:0000256" key="2">
    <source>
        <dbReference type="ARBA" id="ARBA00004282"/>
    </source>
</evidence>
<proteinExistence type="inferred from homology"/>
<feature type="transmembrane region" description="Helical" evidence="8">
    <location>
        <begin position="12"/>
        <end position="36"/>
    </location>
</feature>
<evidence type="ECO:0000313" key="9">
    <source>
        <dbReference type="EMBL" id="CAJ0948251.1"/>
    </source>
</evidence>
<reference evidence="9" key="1">
    <citation type="submission" date="2023-07" db="EMBL/GenBank/DDBJ databases">
        <authorList>
            <person name="Stuckert A."/>
        </authorList>
    </citation>
    <scope>NUCLEOTIDE SEQUENCE</scope>
</reference>
<dbReference type="Gene3D" id="1.20.140.150">
    <property type="match status" value="1"/>
</dbReference>
<name>A0ABN9LQR8_9NEOB</name>
<evidence type="ECO:0000256" key="5">
    <source>
        <dbReference type="ARBA" id="ARBA00022949"/>
    </source>
</evidence>
<feature type="transmembrane region" description="Helical" evidence="8">
    <location>
        <begin position="122"/>
        <end position="145"/>
    </location>
</feature>
<evidence type="ECO:0000256" key="7">
    <source>
        <dbReference type="ARBA" id="ARBA00023136"/>
    </source>
</evidence>
<dbReference type="PANTHER" id="PTHR14399">
    <property type="entry name" value="P53-INDUCED PROTEIN RELATED"/>
    <property type="match status" value="1"/>
</dbReference>
<dbReference type="Pfam" id="PF00822">
    <property type="entry name" value="PMP22_Claudin"/>
    <property type="match status" value="1"/>
</dbReference>
<feature type="transmembrane region" description="Helical" evidence="8">
    <location>
        <begin position="196"/>
        <end position="218"/>
    </location>
</feature>
<accession>A0ABN9LQR8</accession>
<dbReference type="InterPro" id="IPR015664">
    <property type="entry name" value="P53_induced"/>
</dbReference>
<evidence type="ECO:0000256" key="3">
    <source>
        <dbReference type="ARBA" id="ARBA00008691"/>
    </source>
</evidence>
<evidence type="ECO:0000256" key="4">
    <source>
        <dbReference type="ARBA" id="ARBA00022692"/>
    </source>
</evidence>
<dbReference type="EMBL" id="CAUEEQ010028200">
    <property type="protein sequence ID" value="CAJ0948251.1"/>
    <property type="molecule type" value="Genomic_DNA"/>
</dbReference>
<keyword evidence="7 8" id="KW-0472">Membrane</keyword>
<organism evidence="9 10">
    <name type="scientific">Ranitomeya imitator</name>
    <name type="common">mimic poison frog</name>
    <dbReference type="NCBI Taxonomy" id="111125"/>
    <lineage>
        <taxon>Eukaryota</taxon>
        <taxon>Metazoa</taxon>
        <taxon>Chordata</taxon>
        <taxon>Craniata</taxon>
        <taxon>Vertebrata</taxon>
        <taxon>Euteleostomi</taxon>
        <taxon>Amphibia</taxon>
        <taxon>Batrachia</taxon>
        <taxon>Anura</taxon>
        <taxon>Neobatrachia</taxon>
        <taxon>Hyloidea</taxon>
        <taxon>Dendrobatidae</taxon>
        <taxon>Dendrobatinae</taxon>
        <taxon>Ranitomeya</taxon>
    </lineage>
</organism>
<keyword evidence="4 8" id="KW-0812">Transmembrane</keyword>
<evidence type="ECO:0000256" key="8">
    <source>
        <dbReference type="SAM" id="Phobius"/>
    </source>
</evidence>
<dbReference type="InterPro" id="IPR004031">
    <property type="entry name" value="PMP22/EMP/MP20/Claudin"/>
</dbReference>
<protein>
    <recommendedName>
        <fullName evidence="11">P53 apoptosis effector related to PMP-22</fullName>
    </recommendedName>
</protein>
<sequence length="235" mass="26275">MFKCGIAYPRCKWILPLLLLCAIIFDIIALAGNGWVETESGREYASLWERCLVNSGTCTSLMDYVLDQIDMVNSSVRNSFETNNCKILFRKQEMALPPVVKSLDGVIPVSAMKGWAETWGRATAALMIIGIIILIICFILSFVGLCVPRISLLRVIGALLFLAVILQICALVIYPVRYTSDVAVNLENYLYSWTYGFGWGSTIIMFGCGVFFCCLPNFEDELLGNVKTKYFYTSS</sequence>
<keyword evidence="5" id="KW-0965">Cell junction</keyword>